<dbReference type="Proteomes" id="UP000620327">
    <property type="component" value="Unassembled WGS sequence"/>
</dbReference>
<dbReference type="EMBL" id="JACOQI010000005">
    <property type="protein sequence ID" value="MBC5770041.1"/>
    <property type="molecule type" value="Genomic_DNA"/>
</dbReference>
<protein>
    <recommendedName>
        <fullName evidence="4">HipA-like C-terminal domain-containing protein</fullName>
    </recommendedName>
</protein>
<proteinExistence type="predicted"/>
<dbReference type="RefSeq" id="WP_187014352.1">
    <property type="nucleotide sequence ID" value="NZ_JACOQI010000005.1"/>
</dbReference>
<feature type="compositionally biased region" description="Basic and acidic residues" evidence="1">
    <location>
        <begin position="12"/>
        <end position="25"/>
    </location>
</feature>
<evidence type="ECO:0000256" key="1">
    <source>
        <dbReference type="SAM" id="MobiDB-lite"/>
    </source>
</evidence>
<keyword evidence="3" id="KW-1185">Reference proteome</keyword>
<evidence type="ECO:0000313" key="2">
    <source>
        <dbReference type="EMBL" id="MBC5770041.1"/>
    </source>
</evidence>
<gene>
    <name evidence="2" type="ORF">H8Z83_06830</name>
</gene>
<accession>A0A923MHC1</accession>
<dbReference type="Gene3D" id="1.10.1070.20">
    <property type="match status" value="1"/>
</dbReference>
<organism evidence="2 3">
    <name type="scientific">Dysosmobacter segnis</name>
    <dbReference type="NCBI Taxonomy" id="2763042"/>
    <lineage>
        <taxon>Bacteria</taxon>
        <taxon>Bacillati</taxon>
        <taxon>Bacillota</taxon>
        <taxon>Clostridia</taxon>
        <taxon>Eubacteriales</taxon>
        <taxon>Oscillospiraceae</taxon>
        <taxon>Dysosmobacter</taxon>
    </lineage>
</organism>
<name>A0A923MHC1_9FIRM</name>
<evidence type="ECO:0008006" key="4">
    <source>
        <dbReference type="Google" id="ProtNLM"/>
    </source>
</evidence>
<evidence type="ECO:0000313" key="3">
    <source>
        <dbReference type="Proteomes" id="UP000620327"/>
    </source>
</evidence>
<reference evidence="2" key="1">
    <citation type="submission" date="2020-08" db="EMBL/GenBank/DDBJ databases">
        <title>Genome public.</title>
        <authorList>
            <person name="Liu C."/>
            <person name="Sun Q."/>
        </authorList>
    </citation>
    <scope>NUCLEOTIDE SEQUENCE</scope>
    <source>
        <strain evidence="2">BX15</strain>
    </source>
</reference>
<dbReference type="AlphaFoldDB" id="A0A923MHC1"/>
<sequence>MQVIDFTSADRIMSEGHTSKGDQPKWKQSGNWYKADHMGYEALSEIIVSRLLTWSNADDFVVYQPVFIHYNDKVIPGCSSRDFMRKDEMLIPFERLHRAYEGRGLAQALTKFDSPAARIAYTVDFVERVTKLTGVGAYLTAILELDCLTLNEDRHTNNLAVLRNEETKEFRLCPIFDNGLSLLSDLNDYPLTDDLYTCIERVQAKPFDSDHVEQVTAAEQLYGRQLIFRISHGELRSELNLLSEAYSPDILQRAERVLLEQKRKHSWLF</sequence>
<comment type="caution">
    <text evidence="2">The sequence shown here is derived from an EMBL/GenBank/DDBJ whole genome shotgun (WGS) entry which is preliminary data.</text>
</comment>
<feature type="region of interest" description="Disordered" evidence="1">
    <location>
        <begin position="1"/>
        <end position="25"/>
    </location>
</feature>